<evidence type="ECO:0000256" key="3">
    <source>
        <dbReference type="SAM" id="MobiDB-lite"/>
    </source>
</evidence>
<organism evidence="4 5">
    <name type="scientific">Colletotrichum tofieldiae</name>
    <dbReference type="NCBI Taxonomy" id="708197"/>
    <lineage>
        <taxon>Eukaryota</taxon>
        <taxon>Fungi</taxon>
        <taxon>Dikarya</taxon>
        <taxon>Ascomycota</taxon>
        <taxon>Pezizomycotina</taxon>
        <taxon>Sordariomycetes</taxon>
        <taxon>Hypocreomycetidae</taxon>
        <taxon>Glomerellales</taxon>
        <taxon>Glomerellaceae</taxon>
        <taxon>Colletotrichum</taxon>
        <taxon>Colletotrichum spaethianum species complex</taxon>
    </lineage>
</organism>
<name>A0A166S6L4_9PEZI</name>
<dbReference type="SUPFAM" id="SSF117281">
    <property type="entry name" value="Kelch motif"/>
    <property type="match status" value="1"/>
</dbReference>
<sequence>MSGSGLTSNQSSAQGDLSRFSDSEPEQDRSPPGKSPADILSGVYRGFKKFAPSRDGESRLTRQPSLSRLGLHSVSPSLTSTPSPPPSSTPTPVPNSSKNRPLQHGRSLSLQSSLAKPLPEPPPSIPSPTGPDAPPTTHYNIGSLGAIEEGPADDIDSRTSTMDSSVSADRAQMYGGGSGYNADMSSSQSSLASSSRQDGSEDMRENPSLTPRSNGPLSAGPSPSSNQTRTPASAVGTPTASSSSAHLSGLMCNVHRTTGREPHPLVGATTTVLGDKLYVFGGRILSRSRPAPLTSDLYELDLIRRHWSKLETTGDIPPPRYFHSMCALGDTKMVCYGGMSPTPNQSAAGPDQQPEVTVMSDIYIYDVPSRKWTYIPTHDPPQGRYAHCACILPSSAAFTSHKAPLSALQHNPSSGNPNEGRIGINIDGTGGAEMVVVGGQDGANHYIEQISVFNLRSLKWTAIEPLDKSCGAYRSVVAPLPPSVSARIGKSSVNGFQREGGISQEAREPGSSMLIYSNYNFLDVKLELQIRSSDGTLTEKPMSGSYSPPGLRFPNGGVIDTYFVVSGTYLTSSKQEYALWALDLKSLTWSRIDAGGAVFSQGSWNRGVLWNRRNTFVILGNRKRSLVDDYNHRRINFSNVCMVELEAFGFYDNPRKTTPMSGFVSASSPYTGPGLSLARKAGTTAGGRSHSRAAEELGEKALAMRELSDMDILCLHGERIPINSRMVARRWGPYFVQLLREGTATQDGSDAMTLRSGSGVNNPIRNSTLTITPARNTIESSGSMTSTVMSSGSSSKTPSTAPTSASAASFPLPASGGGVDASTVNSAPTPRSLPPSSRPRCLYLPHTYLTVQALLHFLYTSSLPPPSSPLCTPPILCSLLQIARPYRVDGLLEAVVERLHALLDSRNAAAVFNATAMAAGGGRGIDGSLNPNFSVTLDAMGSPIFPAEGSQNGGSSTDLQGLSSRKAALRINTAMSSGRPSSDELSATTSVSGSEWSSEIGDSERGGLREVWGGELSSVIGLQKRGLRGLMEGRRMRERTGTNSGTSVSGGMGSYGGGQGRVGLGIAGP</sequence>
<feature type="compositionally biased region" description="Basic and acidic residues" evidence="3">
    <location>
        <begin position="19"/>
        <end position="31"/>
    </location>
</feature>
<feature type="region of interest" description="Disordered" evidence="3">
    <location>
        <begin position="1"/>
        <end position="246"/>
    </location>
</feature>
<proteinExistence type="predicted"/>
<dbReference type="STRING" id="708197.A0A166S6L4"/>
<dbReference type="EMBL" id="LFIV01000091">
    <property type="protein sequence ID" value="KZL70313.1"/>
    <property type="molecule type" value="Genomic_DNA"/>
</dbReference>
<dbReference type="AlphaFoldDB" id="A0A166S6L4"/>
<dbReference type="GO" id="GO:0005739">
    <property type="term" value="C:mitochondrion"/>
    <property type="evidence" value="ECO:0007669"/>
    <property type="project" value="TreeGrafter"/>
</dbReference>
<reference evidence="4 5" key="1">
    <citation type="submission" date="2015-06" db="EMBL/GenBank/DDBJ databases">
        <title>Survival trade-offs in plant roots during colonization by closely related pathogenic and mutualistic fungi.</title>
        <authorList>
            <person name="Hacquard S."/>
            <person name="Kracher B."/>
            <person name="Hiruma K."/>
            <person name="Weinman A."/>
            <person name="Muench P."/>
            <person name="Garrido Oter R."/>
            <person name="Ver Loren van Themaat E."/>
            <person name="Dallerey J.-F."/>
            <person name="Damm U."/>
            <person name="Henrissat B."/>
            <person name="Lespinet O."/>
            <person name="Thon M."/>
            <person name="Kemen E."/>
            <person name="McHardy A.C."/>
            <person name="Schulze-Lefert P."/>
            <person name="O'Connell R.J."/>
        </authorList>
    </citation>
    <scope>NUCLEOTIDE SEQUENCE [LARGE SCALE GENOMIC DNA]</scope>
    <source>
        <strain evidence="4 5">0861</strain>
    </source>
</reference>
<accession>A0A166S6L4</accession>
<dbReference type="Proteomes" id="UP000076552">
    <property type="component" value="Unassembled WGS sequence"/>
</dbReference>
<feature type="compositionally biased region" description="Gly residues" evidence="3">
    <location>
        <begin position="1048"/>
        <end position="1069"/>
    </location>
</feature>
<keyword evidence="1" id="KW-0880">Kelch repeat</keyword>
<feature type="compositionally biased region" description="Polar residues" evidence="3">
    <location>
        <begin position="1"/>
        <end position="15"/>
    </location>
</feature>
<evidence type="ECO:0000256" key="2">
    <source>
        <dbReference type="ARBA" id="ARBA00022737"/>
    </source>
</evidence>
<feature type="compositionally biased region" description="Polar residues" evidence="3">
    <location>
        <begin position="158"/>
        <end position="167"/>
    </location>
</feature>
<keyword evidence="2" id="KW-0677">Repeat</keyword>
<feature type="compositionally biased region" description="Polar residues" evidence="3">
    <location>
        <begin position="974"/>
        <end position="997"/>
    </location>
</feature>
<dbReference type="Pfam" id="PF24681">
    <property type="entry name" value="Kelch_KLHDC2_KLHL20_DRC7"/>
    <property type="match status" value="1"/>
</dbReference>
<dbReference type="Gene3D" id="3.30.710.10">
    <property type="entry name" value="Potassium Channel Kv1.1, Chain A"/>
    <property type="match status" value="1"/>
</dbReference>
<evidence type="ECO:0000256" key="1">
    <source>
        <dbReference type="ARBA" id="ARBA00022441"/>
    </source>
</evidence>
<keyword evidence="5" id="KW-1185">Reference proteome</keyword>
<dbReference type="PANTHER" id="PTHR43503">
    <property type="entry name" value="MCG48959-RELATED"/>
    <property type="match status" value="1"/>
</dbReference>
<evidence type="ECO:0000313" key="5">
    <source>
        <dbReference type="Proteomes" id="UP000076552"/>
    </source>
</evidence>
<feature type="compositionally biased region" description="Pro residues" evidence="3">
    <location>
        <begin position="118"/>
        <end position="134"/>
    </location>
</feature>
<dbReference type="Gene3D" id="2.120.10.80">
    <property type="entry name" value="Kelch-type beta propeller"/>
    <property type="match status" value="1"/>
</dbReference>
<feature type="region of interest" description="Disordered" evidence="3">
    <location>
        <begin position="974"/>
        <end position="1006"/>
    </location>
</feature>
<evidence type="ECO:0000313" key="4">
    <source>
        <dbReference type="EMBL" id="KZL70313.1"/>
    </source>
</evidence>
<gene>
    <name evidence="4" type="ORF">CT0861_12202</name>
</gene>
<feature type="region of interest" description="Disordered" evidence="3">
    <location>
        <begin position="1037"/>
        <end position="1069"/>
    </location>
</feature>
<feature type="compositionally biased region" description="Low complexity" evidence="3">
    <location>
        <begin position="185"/>
        <end position="195"/>
    </location>
</feature>
<feature type="compositionally biased region" description="Polar residues" evidence="3">
    <location>
        <begin position="207"/>
        <end position="246"/>
    </location>
</feature>
<feature type="compositionally biased region" description="Pro residues" evidence="3">
    <location>
        <begin position="82"/>
        <end position="93"/>
    </location>
</feature>
<feature type="compositionally biased region" description="Low complexity" evidence="3">
    <location>
        <begin position="780"/>
        <end position="814"/>
    </location>
</feature>
<dbReference type="GO" id="GO:0005829">
    <property type="term" value="C:cytosol"/>
    <property type="evidence" value="ECO:0007669"/>
    <property type="project" value="TreeGrafter"/>
</dbReference>
<dbReference type="PANTHER" id="PTHR43503:SF2">
    <property type="entry name" value="NEGATIVE REGULATOR OF SPORULATION MDS3-RELATED"/>
    <property type="match status" value="1"/>
</dbReference>
<comment type="caution">
    <text evidence="4">The sequence shown here is derived from an EMBL/GenBank/DDBJ whole genome shotgun (WGS) entry which is preliminary data.</text>
</comment>
<feature type="region of interest" description="Disordered" evidence="3">
    <location>
        <begin position="773"/>
        <end position="838"/>
    </location>
</feature>
<protein>
    <submittedName>
        <fullName evidence="4">Kelch domain-containing protein</fullName>
    </submittedName>
</protein>
<dbReference type="InterPro" id="IPR011333">
    <property type="entry name" value="SKP1/BTB/POZ_sf"/>
</dbReference>
<dbReference type="InterPro" id="IPR015915">
    <property type="entry name" value="Kelch-typ_b-propeller"/>
</dbReference>
<dbReference type="GO" id="GO:0045454">
    <property type="term" value="P:cell redox homeostasis"/>
    <property type="evidence" value="ECO:0007669"/>
    <property type="project" value="TreeGrafter"/>
</dbReference>